<accession>A0ABW5WQX2</accession>
<protein>
    <submittedName>
        <fullName evidence="2">Sulfotransferase family protein</fullName>
    </submittedName>
</protein>
<dbReference type="Proteomes" id="UP001597533">
    <property type="component" value="Unassembled WGS sequence"/>
</dbReference>
<evidence type="ECO:0000313" key="2">
    <source>
        <dbReference type="EMBL" id="MFD2824360.1"/>
    </source>
</evidence>
<comment type="caution">
    <text evidence="2">The sequence shown here is derived from an EMBL/GenBank/DDBJ whole genome shotgun (WGS) entry which is preliminary data.</text>
</comment>
<dbReference type="PANTHER" id="PTHR42743:SF11">
    <property type="entry name" value="AMINODEOXYCHORISMATE LYASE"/>
    <property type="match status" value="1"/>
</dbReference>
<dbReference type="RefSeq" id="WP_221267581.1">
    <property type="nucleotide sequence ID" value="NZ_JBHUOV010000007.1"/>
</dbReference>
<proteinExistence type="inferred from homology"/>
<dbReference type="Gene3D" id="3.40.50.300">
    <property type="entry name" value="P-loop containing nucleotide triphosphate hydrolases"/>
    <property type="match status" value="1"/>
</dbReference>
<sequence length="241" mass="28076">MANIKRICLWSGPRNISTTLMYAFAQRQDTKVFDEPLYAYYLSNTSAIAYHPGTQDILNSLEHDGKKVIAKMMSNQEKPVLFFKNMTHHLLDLNRDFMKEVYNVILTRDPVEMLPSFDKVIQNPSIEDVGYANHTELLNYFETHQIQPIVLDSKRVLLNPKKVLTELCEFIGIPFNDNMLHWEAGPRVEDGTWAKFWYANIHKSTGFLEYKPKTEPFPKHLKPLLNECLPHYNKLLKYAIG</sequence>
<name>A0ABW5WQX2_9FLAO</name>
<evidence type="ECO:0000313" key="3">
    <source>
        <dbReference type="Proteomes" id="UP001597533"/>
    </source>
</evidence>
<dbReference type="InterPro" id="IPR027417">
    <property type="entry name" value="P-loop_NTPase"/>
</dbReference>
<dbReference type="EMBL" id="JBHUOV010000007">
    <property type="protein sequence ID" value="MFD2824360.1"/>
    <property type="molecule type" value="Genomic_DNA"/>
</dbReference>
<dbReference type="Pfam" id="PF19798">
    <property type="entry name" value="Sulfotransfer_5"/>
    <property type="match status" value="1"/>
</dbReference>
<keyword evidence="3" id="KW-1185">Reference proteome</keyword>
<evidence type="ECO:0000256" key="1">
    <source>
        <dbReference type="ARBA" id="ARBA00009320"/>
    </source>
</evidence>
<dbReference type="SUPFAM" id="SSF52540">
    <property type="entry name" value="P-loop containing nucleoside triphosphate hydrolases"/>
    <property type="match status" value="1"/>
</dbReference>
<organism evidence="2 3">
    <name type="scientific">Lacinutrix iliipiscaria</name>
    <dbReference type="NCBI Taxonomy" id="1230532"/>
    <lineage>
        <taxon>Bacteria</taxon>
        <taxon>Pseudomonadati</taxon>
        <taxon>Bacteroidota</taxon>
        <taxon>Flavobacteriia</taxon>
        <taxon>Flavobacteriales</taxon>
        <taxon>Flavobacteriaceae</taxon>
        <taxon>Lacinutrix</taxon>
    </lineage>
</organism>
<dbReference type="PANTHER" id="PTHR42743">
    <property type="entry name" value="AMINO-ACID AMINOTRANSFERASE"/>
    <property type="match status" value="1"/>
</dbReference>
<gene>
    <name evidence="2" type="ORF">ACFS5M_11830</name>
</gene>
<dbReference type="InterPro" id="IPR050571">
    <property type="entry name" value="Class-IV_PLP-Dep_Aminotrnsfr"/>
</dbReference>
<comment type="similarity">
    <text evidence="1">Belongs to the class-IV pyridoxal-phosphate-dependent aminotransferase family.</text>
</comment>
<reference evidence="3" key="1">
    <citation type="journal article" date="2019" name="Int. J. Syst. Evol. Microbiol.">
        <title>The Global Catalogue of Microorganisms (GCM) 10K type strain sequencing project: providing services to taxonomists for standard genome sequencing and annotation.</title>
        <authorList>
            <consortium name="The Broad Institute Genomics Platform"/>
            <consortium name="The Broad Institute Genome Sequencing Center for Infectious Disease"/>
            <person name="Wu L."/>
            <person name="Ma J."/>
        </authorList>
    </citation>
    <scope>NUCLEOTIDE SEQUENCE [LARGE SCALE GENOMIC DNA]</scope>
    <source>
        <strain evidence="3">KCTC 32141</strain>
    </source>
</reference>